<evidence type="ECO:0000256" key="8">
    <source>
        <dbReference type="ARBA" id="ARBA00022801"/>
    </source>
</evidence>
<evidence type="ECO:0000256" key="11">
    <source>
        <dbReference type="ARBA" id="ARBA00029597"/>
    </source>
</evidence>
<dbReference type="Proteomes" id="UP000287908">
    <property type="component" value="Unassembled WGS sequence"/>
</dbReference>
<dbReference type="FunFam" id="3.30.830.10:FF:000012">
    <property type="entry name" value="Protease 3"/>
    <property type="match status" value="1"/>
</dbReference>
<evidence type="ECO:0000259" key="16">
    <source>
        <dbReference type="Pfam" id="PF16187"/>
    </source>
</evidence>
<evidence type="ECO:0000256" key="7">
    <source>
        <dbReference type="ARBA" id="ARBA00022723"/>
    </source>
</evidence>
<dbReference type="InterPro" id="IPR054734">
    <property type="entry name" value="PqqF-like_C_4"/>
</dbReference>
<organism evidence="18 19">
    <name type="scientific">Idiomarina seosinensis</name>
    <dbReference type="NCBI Taxonomy" id="281739"/>
    <lineage>
        <taxon>Bacteria</taxon>
        <taxon>Pseudomonadati</taxon>
        <taxon>Pseudomonadota</taxon>
        <taxon>Gammaproteobacteria</taxon>
        <taxon>Alteromonadales</taxon>
        <taxon>Idiomarinaceae</taxon>
        <taxon>Idiomarina</taxon>
    </lineage>
</organism>
<evidence type="ECO:0000256" key="1">
    <source>
        <dbReference type="ARBA" id="ARBA00001947"/>
    </source>
</evidence>
<evidence type="ECO:0000259" key="17">
    <source>
        <dbReference type="Pfam" id="PF22456"/>
    </source>
</evidence>
<dbReference type="PANTHER" id="PTHR43690:SF18">
    <property type="entry name" value="INSULIN-DEGRADING ENZYME-RELATED"/>
    <property type="match status" value="1"/>
</dbReference>
<evidence type="ECO:0000256" key="9">
    <source>
        <dbReference type="ARBA" id="ARBA00022833"/>
    </source>
</evidence>
<feature type="domain" description="Peptidase M16 C-terminal" evidence="15">
    <location>
        <begin position="195"/>
        <end position="370"/>
    </location>
</feature>
<evidence type="ECO:0000259" key="15">
    <source>
        <dbReference type="Pfam" id="PF05193"/>
    </source>
</evidence>
<keyword evidence="19" id="KW-1185">Reference proteome</keyword>
<evidence type="ECO:0000256" key="6">
    <source>
        <dbReference type="ARBA" id="ARBA00022670"/>
    </source>
</evidence>
<dbReference type="Pfam" id="PF05193">
    <property type="entry name" value="Peptidase_M16_C"/>
    <property type="match status" value="1"/>
</dbReference>
<evidence type="ECO:0000313" key="19">
    <source>
        <dbReference type="Proteomes" id="UP000287908"/>
    </source>
</evidence>
<dbReference type="InterPro" id="IPR011249">
    <property type="entry name" value="Metalloenz_LuxS/M16"/>
</dbReference>
<dbReference type="Pfam" id="PF22456">
    <property type="entry name" value="PqqF-like_C_4"/>
    <property type="match status" value="1"/>
</dbReference>
<name>A0A432ZGP7_9GAMM</name>
<comment type="function">
    <text evidence="2">Endopeptidase that degrades small peptides of less than 7 kDa, such as glucagon and insulin.</text>
</comment>
<dbReference type="InterPro" id="IPR007863">
    <property type="entry name" value="Peptidase_M16_C"/>
</dbReference>
<keyword evidence="7" id="KW-0479">Metal-binding</keyword>
<evidence type="ECO:0000313" key="18">
    <source>
        <dbReference type="EMBL" id="RUO77185.1"/>
    </source>
</evidence>
<dbReference type="OrthoDB" id="9811314at2"/>
<dbReference type="InterPro" id="IPR011765">
    <property type="entry name" value="Pept_M16_N"/>
</dbReference>
<comment type="cofactor">
    <cofactor evidence="1">
        <name>Zn(2+)</name>
        <dbReference type="ChEBI" id="CHEBI:29105"/>
    </cofactor>
</comment>
<dbReference type="GO" id="GO:0046872">
    <property type="term" value="F:metal ion binding"/>
    <property type="evidence" value="ECO:0007669"/>
    <property type="project" value="UniProtKB-KW"/>
</dbReference>
<dbReference type="PANTHER" id="PTHR43690">
    <property type="entry name" value="NARDILYSIN"/>
    <property type="match status" value="1"/>
</dbReference>
<feature type="domain" description="Coenzyme PQQ synthesis protein F-like C-terminal lobe" evidence="17">
    <location>
        <begin position="757"/>
        <end position="856"/>
    </location>
</feature>
<keyword evidence="8" id="KW-0378">Hydrolase</keyword>
<evidence type="ECO:0000256" key="10">
    <source>
        <dbReference type="ARBA" id="ARBA00023049"/>
    </source>
</evidence>
<proteinExistence type="inferred from homology"/>
<dbReference type="InterPro" id="IPR050626">
    <property type="entry name" value="Peptidase_M16"/>
</dbReference>
<gene>
    <name evidence="18" type="ORF">CWI81_01430</name>
</gene>
<dbReference type="GO" id="GO:0004222">
    <property type="term" value="F:metalloendopeptidase activity"/>
    <property type="evidence" value="ECO:0007669"/>
    <property type="project" value="UniProtKB-EC"/>
</dbReference>
<dbReference type="EMBL" id="PIQF01000001">
    <property type="protein sequence ID" value="RUO77185.1"/>
    <property type="molecule type" value="Genomic_DNA"/>
</dbReference>
<keyword evidence="10" id="KW-0482">Metalloprotease</keyword>
<dbReference type="InterPro" id="IPR032632">
    <property type="entry name" value="Peptidase_M16_M"/>
</dbReference>
<dbReference type="AlphaFoldDB" id="A0A432ZGP7"/>
<accession>A0A432ZGP7</accession>
<keyword evidence="9" id="KW-0862">Zinc</keyword>
<dbReference type="Gene3D" id="3.30.830.10">
    <property type="entry name" value="Metalloenzyme, LuxS/M16 peptidase-like"/>
    <property type="match status" value="4"/>
</dbReference>
<evidence type="ECO:0000256" key="4">
    <source>
        <dbReference type="ARBA" id="ARBA00012449"/>
    </source>
</evidence>
<dbReference type="FunFam" id="3.30.830.10:FF:000005">
    <property type="entry name" value="nardilysin isoform X1"/>
    <property type="match status" value="1"/>
</dbReference>
<dbReference type="Pfam" id="PF00675">
    <property type="entry name" value="Peptidase_M16"/>
    <property type="match status" value="1"/>
</dbReference>
<dbReference type="GO" id="GO:0006508">
    <property type="term" value="P:proteolysis"/>
    <property type="evidence" value="ECO:0007669"/>
    <property type="project" value="UniProtKB-KW"/>
</dbReference>
<evidence type="ECO:0000259" key="14">
    <source>
        <dbReference type="Pfam" id="PF00675"/>
    </source>
</evidence>
<evidence type="ECO:0000256" key="2">
    <source>
        <dbReference type="ARBA" id="ARBA00002184"/>
    </source>
</evidence>
<feature type="domain" description="Peptidase M16 middle/third" evidence="16">
    <location>
        <begin position="379"/>
        <end position="655"/>
    </location>
</feature>
<keyword evidence="6" id="KW-0645">Protease</keyword>
<dbReference type="Pfam" id="PF16187">
    <property type="entry name" value="Peptidase_M16_M"/>
    <property type="match status" value="1"/>
</dbReference>
<dbReference type="EC" id="3.4.24.55" evidence="4"/>
<comment type="similarity">
    <text evidence="3">Belongs to the peptidase M16 family.</text>
</comment>
<evidence type="ECO:0000256" key="5">
    <source>
        <dbReference type="ARBA" id="ARBA00017565"/>
    </source>
</evidence>
<sequence length="908" mass="103590">MTSSSTVDEVVHIVRSPRDKRDYRSVTLDNGLQVLLAHCPDSHKSAAALAVNAGHFNDPTHTQGLAHFLEHMLFLGNHEFPSPTAFSDFLNAYGGQQNAWTGTEFSNFYFDCQANALPQALNYFAAMFEQPLFAQEWIEKERQSIESEFRLKQQDELRRLYQVHKSTANPKHPFSQFSVGNLDTLNDDKNGSLQEKLLQFFKQHYVTQKLRLVIAGPQSLQELEALAKENFLKLPQAHNYAPTAISEPLYQTDQLGVLLQVKPVKPARRLIITLPLPSIDSDYAHKTTSFIAHILGYEGPDSLFSCLRERGWINSLSAGGGISGSNFKDFNINIQLTENGEQNVYRVAQLVFNYLRLIADQGIESWRYNERRITAELSFKYQEPAPVGELVSQLSINAHHYPVHDVIYGDFRMDSLNTQRCRQLLSLMVPEKARLTLISSNAATDAITPIYDTPYSMRRLVPEEIEELGQGDEQFAAKLPGQNRFVTEHFEPYALEQHNTNPQRIIDTPEQQLWHLQDPDFRVPKGHIYLNLQAPAVNQSAVNFCCSRVWSELMIDALNEDLYDAEVAGLHFNIYPTQSGITIHTTGLSAGQLPLLQYLMRRATDVRFNRDRWKSVSQQLITNWRSAHQSQPLNLLFSELNLLLQKGLFRLTDMADSLNDIGYQHFNRIIADLFEPLSICTFMHGDWQQQHARELGDLVAANVRGRSHSTPQGSRINLLSTNSEQQFSITHAHPDTAVLHYFQGPTDSPSDQIAIMLLQQLVNQLIFDELRTRQQLGYMVGSQYFSLQRQPGILFFVQSPSATQEQLHQQLQQALVLCFEQLEQITLKSWAHSKSVMRNQLTVTDRSLRVRSQRLWGAIQLGDIEFNRAQKLTEALDQWQLADWLATIHRILFEQPASIRLQSTTVKG</sequence>
<evidence type="ECO:0000256" key="12">
    <source>
        <dbReference type="ARBA" id="ARBA00031184"/>
    </source>
</evidence>
<protein>
    <recommendedName>
        <fullName evidence="5">Protease 3</fullName>
        <ecNumber evidence="4">3.4.24.55</ecNumber>
    </recommendedName>
    <alternativeName>
        <fullName evidence="13">Pitrilysin</fullName>
    </alternativeName>
    <alternativeName>
        <fullName evidence="12">Protease III</fullName>
    </alternativeName>
    <alternativeName>
        <fullName evidence="11">Protease pi</fullName>
    </alternativeName>
</protein>
<evidence type="ECO:0000256" key="3">
    <source>
        <dbReference type="ARBA" id="ARBA00007261"/>
    </source>
</evidence>
<feature type="domain" description="Peptidase M16 N-terminal" evidence="14">
    <location>
        <begin position="34"/>
        <end position="167"/>
    </location>
</feature>
<evidence type="ECO:0000256" key="13">
    <source>
        <dbReference type="ARBA" id="ARBA00033450"/>
    </source>
</evidence>
<dbReference type="RefSeq" id="WP_126783454.1">
    <property type="nucleotide sequence ID" value="NZ_PIQF01000001.1"/>
</dbReference>
<comment type="caution">
    <text evidence="18">The sequence shown here is derived from an EMBL/GenBank/DDBJ whole genome shotgun (WGS) entry which is preliminary data.</text>
</comment>
<dbReference type="SUPFAM" id="SSF63411">
    <property type="entry name" value="LuxS/MPP-like metallohydrolase"/>
    <property type="match status" value="4"/>
</dbReference>
<reference evidence="18 19" key="1">
    <citation type="journal article" date="2011" name="Front. Microbiol.">
        <title>Genomic signatures of strain selection and enhancement in Bacillus atrophaeus var. globigii, a historical biowarfare simulant.</title>
        <authorList>
            <person name="Gibbons H.S."/>
            <person name="Broomall S.M."/>
            <person name="McNew L.A."/>
            <person name="Daligault H."/>
            <person name="Chapman C."/>
            <person name="Bruce D."/>
            <person name="Karavis M."/>
            <person name="Krepps M."/>
            <person name="McGregor P.A."/>
            <person name="Hong C."/>
            <person name="Park K.H."/>
            <person name="Akmal A."/>
            <person name="Feldman A."/>
            <person name="Lin J.S."/>
            <person name="Chang W.E."/>
            <person name="Higgs B.W."/>
            <person name="Demirev P."/>
            <person name="Lindquist J."/>
            <person name="Liem A."/>
            <person name="Fochler E."/>
            <person name="Read T.D."/>
            <person name="Tapia R."/>
            <person name="Johnson S."/>
            <person name="Bishop-Lilly K.A."/>
            <person name="Detter C."/>
            <person name="Han C."/>
            <person name="Sozhamannan S."/>
            <person name="Rosenzweig C.N."/>
            <person name="Skowronski E.W."/>
        </authorList>
    </citation>
    <scope>NUCLEOTIDE SEQUENCE [LARGE SCALE GENOMIC DNA]</scope>
    <source>
        <strain evidence="18 19">CL-SP19</strain>
    </source>
</reference>